<dbReference type="Proteomes" id="UP001293593">
    <property type="component" value="Unassembled WGS sequence"/>
</dbReference>
<evidence type="ECO:0000256" key="2">
    <source>
        <dbReference type="ARBA" id="ARBA00022912"/>
    </source>
</evidence>
<dbReference type="SUPFAM" id="SSF56784">
    <property type="entry name" value="HAD-like"/>
    <property type="match status" value="1"/>
</dbReference>
<comment type="caution">
    <text evidence="6">The sequence shown here is derived from an EMBL/GenBank/DDBJ whole genome shotgun (WGS) entry which is preliminary data.</text>
</comment>
<dbReference type="PROSITE" id="PS50969">
    <property type="entry name" value="FCP1"/>
    <property type="match status" value="1"/>
</dbReference>
<reference evidence="6" key="1">
    <citation type="submission" date="2023-10" db="EMBL/GenBank/DDBJ databases">
        <title>Chromosome-level genome of the transformable northern wattle, Acacia crassicarpa.</title>
        <authorList>
            <person name="Massaro I."/>
            <person name="Sinha N.R."/>
            <person name="Poethig S."/>
            <person name="Leichty A.R."/>
        </authorList>
    </citation>
    <scope>NUCLEOTIDE SEQUENCE</scope>
    <source>
        <strain evidence="6">Acra3RX</strain>
        <tissue evidence="6">Leaf</tissue>
    </source>
</reference>
<dbReference type="Gene3D" id="3.40.50.1000">
    <property type="entry name" value="HAD superfamily/HAD-like"/>
    <property type="match status" value="1"/>
</dbReference>
<evidence type="ECO:0000313" key="7">
    <source>
        <dbReference type="Proteomes" id="UP001293593"/>
    </source>
</evidence>
<evidence type="ECO:0000256" key="3">
    <source>
        <dbReference type="ARBA" id="ARBA00037324"/>
    </source>
</evidence>
<sequence length="422" mass="47413">MSTQAVQIGFRDGVPFKEHENDINQISDNADVTLAQTCLPSDEDLGSIGEMDFFPSYFTAGLGTMTSPSTGSSGVHCNPFDAVVREQITVAPQVDDHSSSDCQTPGVFDAFDPYINDLCSIEIPTDETSLFGNNVGYSIFSDHEFPGTNLIYELTEGFVPFPSAEKSMMDATDSHYEASCEGSEHMFDNTWFPYMCHQTKSSQEYEVSHCQIDSNEVDYSDPESFIKAFLDLSDESNSLPALVSKETSKKKHTLALDLDETLVHSSWEPCYGVDFTVQFTDNGNRTVYVRKRPFLEAFLRRVSELFEVIIFTASQKRYADKLLDVLDPDTEFFSGRRYRDSCIILDDVYTKDLTILGIDLAKVFIVDNSPQVFRLQPDNGIPIKSWFDDESDSSLMSLLPFLETLADVDDVRPIIAKKFRAL</sequence>
<evidence type="ECO:0000256" key="1">
    <source>
        <dbReference type="ARBA" id="ARBA00022801"/>
    </source>
</evidence>
<dbReference type="SMART" id="SM00577">
    <property type="entry name" value="CPDc"/>
    <property type="match status" value="1"/>
</dbReference>
<dbReference type="FunFam" id="3.40.50.1000:FF:000015">
    <property type="entry name" value="CTD small phosphatase-like protein 2"/>
    <property type="match status" value="1"/>
</dbReference>
<keyword evidence="2" id="KW-0904">Protein phosphatase</keyword>
<dbReference type="InterPro" id="IPR011948">
    <property type="entry name" value="Dullard_phosphatase"/>
</dbReference>
<dbReference type="InterPro" id="IPR023214">
    <property type="entry name" value="HAD_sf"/>
</dbReference>
<dbReference type="AlphaFoldDB" id="A0AAE1N9K9"/>
<accession>A0AAE1N9K9</accession>
<dbReference type="Pfam" id="PF03031">
    <property type="entry name" value="NIF"/>
    <property type="match status" value="1"/>
</dbReference>
<dbReference type="EMBL" id="JAWXYG010000001">
    <property type="protein sequence ID" value="KAK4285236.1"/>
    <property type="molecule type" value="Genomic_DNA"/>
</dbReference>
<dbReference type="InterPro" id="IPR050365">
    <property type="entry name" value="TIM50"/>
</dbReference>
<dbReference type="InterPro" id="IPR004274">
    <property type="entry name" value="FCP1_dom"/>
</dbReference>
<protein>
    <recommendedName>
        <fullName evidence="5">FCP1 homology domain-containing protein</fullName>
    </recommendedName>
</protein>
<evidence type="ECO:0000256" key="4">
    <source>
        <dbReference type="ARBA" id="ARBA00038355"/>
    </source>
</evidence>
<comment type="similarity">
    <text evidence="4">Belongs to the CTDSPL2 family.</text>
</comment>
<evidence type="ECO:0000259" key="5">
    <source>
        <dbReference type="PROSITE" id="PS50969"/>
    </source>
</evidence>
<evidence type="ECO:0000313" key="6">
    <source>
        <dbReference type="EMBL" id="KAK4285236.1"/>
    </source>
</evidence>
<dbReference type="InterPro" id="IPR036412">
    <property type="entry name" value="HAD-like_sf"/>
</dbReference>
<dbReference type="CDD" id="cd07521">
    <property type="entry name" value="HAD_FCP1-like"/>
    <property type="match status" value="1"/>
</dbReference>
<gene>
    <name evidence="6" type="ORF">QN277_001963</name>
</gene>
<dbReference type="NCBIfam" id="TIGR02251">
    <property type="entry name" value="HIF-SF_euk"/>
    <property type="match status" value="1"/>
</dbReference>
<dbReference type="PANTHER" id="PTHR12210">
    <property type="entry name" value="DULLARD PROTEIN PHOSPHATASE"/>
    <property type="match status" value="1"/>
</dbReference>
<name>A0AAE1N9K9_9FABA</name>
<keyword evidence="1" id="KW-0378">Hydrolase</keyword>
<organism evidence="6 7">
    <name type="scientific">Acacia crassicarpa</name>
    <name type="common">northern wattle</name>
    <dbReference type="NCBI Taxonomy" id="499986"/>
    <lineage>
        <taxon>Eukaryota</taxon>
        <taxon>Viridiplantae</taxon>
        <taxon>Streptophyta</taxon>
        <taxon>Embryophyta</taxon>
        <taxon>Tracheophyta</taxon>
        <taxon>Spermatophyta</taxon>
        <taxon>Magnoliopsida</taxon>
        <taxon>eudicotyledons</taxon>
        <taxon>Gunneridae</taxon>
        <taxon>Pentapetalae</taxon>
        <taxon>rosids</taxon>
        <taxon>fabids</taxon>
        <taxon>Fabales</taxon>
        <taxon>Fabaceae</taxon>
        <taxon>Caesalpinioideae</taxon>
        <taxon>mimosoid clade</taxon>
        <taxon>Acacieae</taxon>
        <taxon>Acacia</taxon>
    </lineage>
</organism>
<keyword evidence="7" id="KW-1185">Reference proteome</keyword>
<feature type="domain" description="FCP1 homology" evidence="5">
    <location>
        <begin position="247"/>
        <end position="405"/>
    </location>
</feature>
<proteinExistence type="inferred from homology"/>
<dbReference type="GO" id="GO:0005634">
    <property type="term" value="C:nucleus"/>
    <property type="evidence" value="ECO:0007669"/>
    <property type="project" value="UniProtKB-ARBA"/>
</dbReference>
<comment type="function">
    <text evidence="3">Probable phosphatase.</text>
</comment>
<dbReference type="GO" id="GO:0004721">
    <property type="term" value="F:phosphoprotein phosphatase activity"/>
    <property type="evidence" value="ECO:0007669"/>
    <property type="project" value="UniProtKB-KW"/>
</dbReference>